<comment type="caution">
    <text evidence="1">The sequence shown here is derived from an EMBL/GenBank/DDBJ whole genome shotgun (WGS) entry which is preliminary data.</text>
</comment>
<evidence type="ECO:0000313" key="2">
    <source>
        <dbReference type="Proteomes" id="UP001314241"/>
    </source>
</evidence>
<dbReference type="EMBL" id="CAWVOH010000001">
    <property type="protein sequence ID" value="CAK8054135.1"/>
    <property type="molecule type" value="Genomic_DNA"/>
</dbReference>
<sequence>MNKKEKMAHVFMAFDQVVLTQNKIMKLTEKQNEQMLALFVLLQSL</sequence>
<protein>
    <submittedName>
        <fullName evidence="1">Uncharacterized protein</fullName>
    </submittedName>
</protein>
<gene>
    <name evidence="1" type="ORF">R54876_GBNLAHCA_00696</name>
</gene>
<accession>A0ABM9N4N2</accession>
<keyword evidence="2" id="KW-1185">Reference proteome</keyword>
<name>A0ABM9N4N2_9LACO</name>
<evidence type="ECO:0000313" key="1">
    <source>
        <dbReference type="EMBL" id="CAK8054135.1"/>
    </source>
</evidence>
<reference evidence="1 2" key="1">
    <citation type="submission" date="2024-01" db="EMBL/GenBank/DDBJ databases">
        <authorList>
            <person name="Botero Cardona J."/>
        </authorList>
    </citation>
    <scope>NUCLEOTIDE SEQUENCE [LARGE SCALE GENOMIC DNA]</scope>
    <source>
        <strain evidence="1 2">LMG 33000</strain>
    </source>
</reference>
<proteinExistence type="predicted"/>
<organism evidence="1 2">
    <name type="scientific">Eupransor demetentiae</name>
    <dbReference type="NCBI Taxonomy" id="3109584"/>
    <lineage>
        <taxon>Bacteria</taxon>
        <taxon>Bacillati</taxon>
        <taxon>Bacillota</taxon>
        <taxon>Bacilli</taxon>
        <taxon>Lactobacillales</taxon>
        <taxon>Lactobacillaceae</taxon>
        <taxon>Eupransor</taxon>
    </lineage>
</organism>
<dbReference type="Proteomes" id="UP001314241">
    <property type="component" value="Unassembled WGS sequence"/>
</dbReference>